<protein>
    <submittedName>
        <fullName evidence="2">Anti-anti-sigma factor</fullName>
    </submittedName>
</protein>
<dbReference type="InterPro" id="IPR036513">
    <property type="entry name" value="STAS_dom_sf"/>
</dbReference>
<name>A0A254TBU8_9BURK</name>
<dbReference type="AlphaFoldDB" id="A0A254TBU8"/>
<sequence>MSYRPAQSLTVHDAQSVLDDGLRAIAGGQTEIDLAELTLVDSAAVATMLAWQRAAHRDGKSLVFRNLPANLQSLVHLYGVDELLHTVPRTDLPHH</sequence>
<evidence type="ECO:0000313" key="3">
    <source>
        <dbReference type="Proteomes" id="UP000197535"/>
    </source>
</evidence>
<organism evidence="2 3">
    <name type="scientific">Noviherbaspirillum denitrificans</name>
    <dbReference type="NCBI Taxonomy" id="1968433"/>
    <lineage>
        <taxon>Bacteria</taxon>
        <taxon>Pseudomonadati</taxon>
        <taxon>Pseudomonadota</taxon>
        <taxon>Betaproteobacteria</taxon>
        <taxon>Burkholderiales</taxon>
        <taxon>Oxalobacteraceae</taxon>
        <taxon>Noviherbaspirillum</taxon>
    </lineage>
</organism>
<dbReference type="InterPro" id="IPR058548">
    <property type="entry name" value="MlaB-like_STAS"/>
</dbReference>
<keyword evidence="3" id="KW-1185">Reference proteome</keyword>
<gene>
    <name evidence="2" type="ORF">AYR66_11495</name>
</gene>
<reference evidence="2 3" key="1">
    <citation type="submission" date="2016-02" db="EMBL/GenBank/DDBJ databases">
        <authorList>
            <person name="Wen L."/>
            <person name="He K."/>
            <person name="Yang H."/>
        </authorList>
    </citation>
    <scope>NUCLEOTIDE SEQUENCE [LARGE SCALE GENOMIC DNA]</scope>
    <source>
        <strain evidence="2 3">TSA40</strain>
    </source>
</reference>
<feature type="domain" description="STAS" evidence="1">
    <location>
        <begin position="1"/>
        <end position="95"/>
    </location>
</feature>
<comment type="caution">
    <text evidence="2">The sequence shown here is derived from an EMBL/GenBank/DDBJ whole genome shotgun (WGS) entry which is preliminary data.</text>
</comment>
<dbReference type="RefSeq" id="WP_088706921.1">
    <property type="nucleotide sequence ID" value="NZ_LSTO01000001.1"/>
</dbReference>
<dbReference type="SUPFAM" id="SSF52091">
    <property type="entry name" value="SpoIIaa-like"/>
    <property type="match status" value="1"/>
</dbReference>
<dbReference type="PROSITE" id="PS50801">
    <property type="entry name" value="STAS"/>
    <property type="match status" value="1"/>
</dbReference>
<accession>A0A254TBU8</accession>
<dbReference type="CDD" id="cd07043">
    <property type="entry name" value="STAS_anti-anti-sigma_factors"/>
    <property type="match status" value="1"/>
</dbReference>
<dbReference type="Pfam" id="PF13466">
    <property type="entry name" value="STAS_2"/>
    <property type="match status" value="1"/>
</dbReference>
<dbReference type="OrthoDB" id="9156744at2"/>
<dbReference type="Proteomes" id="UP000197535">
    <property type="component" value="Unassembled WGS sequence"/>
</dbReference>
<proteinExistence type="predicted"/>
<evidence type="ECO:0000313" key="2">
    <source>
        <dbReference type="EMBL" id="OWW20025.1"/>
    </source>
</evidence>
<evidence type="ECO:0000259" key="1">
    <source>
        <dbReference type="PROSITE" id="PS50801"/>
    </source>
</evidence>
<dbReference type="InterPro" id="IPR002645">
    <property type="entry name" value="STAS_dom"/>
</dbReference>
<dbReference type="EMBL" id="LSTO01000001">
    <property type="protein sequence ID" value="OWW20025.1"/>
    <property type="molecule type" value="Genomic_DNA"/>
</dbReference>
<dbReference type="Gene3D" id="3.30.750.24">
    <property type="entry name" value="STAS domain"/>
    <property type="match status" value="1"/>
</dbReference>